<feature type="transmembrane region" description="Helical" evidence="2">
    <location>
        <begin position="328"/>
        <end position="351"/>
    </location>
</feature>
<dbReference type="InterPro" id="IPR045931">
    <property type="entry name" value="DUF6350"/>
</dbReference>
<organism evidence="3 4">
    <name type="scientific">Bifidobacterium santillanense</name>
    <dbReference type="NCBI Taxonomy" id="2809028"/>
    <lineage>
        <taxon>Bacteria</taxon>
        <taxon>Bacillati</taxon>
        <taxon>Actinomycetota</taxon>
        <taxon>Actinomycetes</taxon>
        <taxon>Bifidobacteriales</taxon>
        <taxon>Bifidobacteriaceae</taxon>
        <taxon>Bifidobacterium</taxon>
    </lineage>
</organism>
<keyword evidence="2" id="KW-0812">Transmembrane</keyword>
<evidence type="ECO:0000256" key="1">
    <source>
        <dbReference type="SAM" id="MobiDB-lite"/>
    </source>
</evidence>
<dbReference type="Pfam" id="PF19877">
    <property type="entry name" value="DUF6350"/>
    <property type="match status" value="1"/>
</dbReference>
<reference evidence="3 4" key="1">
    <citation type="journal article" date="2021" name="Environ. Microbiol.">
        <title>Genetic insights into the dark matter of the mammalian gut microbiota through targeted genome reconstruction.</title>
        <authorList>
            <person name="Lugli G.A."/>
            <person name="Alessandri G."/>
            <person name="Milani C."/>
            <person name="Viappiani A."/>
            <person name="Fontana F."/>
            <person name="Tarracchini C."/>
            <person name="Mancabelli L."/>
            <person name="Argentini C."/>
            <person name="Ruiz L."/>
            <person name="Margolles A."/>
            <person name="van Sinderen D."/>
            <person name="Turroni F."/>
            <person name="Ventura M."/>
        </authorList>
    </citation>
    <scope>NUCLEOTIDE SEQUENCE [LARGE SCALE GENOMIC DNA]</scope>
    <source>
        <strain evidence="3 4">MA2</strain>
    </source>
</reference>
<accession>A0ABS5ULS1</accession>
<feature type="compositionally biased region" description="Basic and acidic residues" evidence="1">
    <location>
        <begin position="483"/>
        <end position="498"/>
    </location>
</feature>
<evidence type="ECO:0000256" key="2">
    <source>
        <dbReference type="SAM" id="Phobius"/>
    </source>
</evidence>
<proteinExistence type="predicted"/>
<feature type="transmembrane region" description="Helical" evidence="2">
    <location>
        <begin position="176"/>
        <end position="203"/>
    </location>
</feature>
<sequence length="533" mass="55746">MKLKPGRLTAIIKGAIASIGAMALYAISLGCFTALMLLVISMEEGGENLPSSAIRLTQSIILLSQGTGFVIGSVDLTITPLLLTLLLILLIAQCVRKAGGDLISWAVGLVIWVAINLMCAGGVPELIGGSPLAIIGKTASVWTVGFLIGALPGSGVIAAVRVAVRERVNRRFYDSVLLALLLTGTMIAVALVAGLVVVIVWIARDWQGMATLFDMDGMENGSRILTTVASCAWLPNLMIWAVSWLLGAGFHIGELGSFTLWVGQAAGLPPLPVFGLMPEGVADDRVRLGLQCIVPAIYAVIALLAMLLPGPLKVRPAAFGDKDGVKSLIVTMLCHLGAFVGSTVVTLALYAGGFALSNGGLGTQRLAHVGVDVLPSLQVTARALGFGLFAAWLAVTVVLAAIYGIHWIVEYRAGRRPSSPADGTKVKSETKDSGKTRVMSLRSKEPDSRPKPRSAAGSTGRGKDSDLPAGPAGPDKPSSDAPDGERRPRTVRGVEGKGGRVPRSVRVVRSAGEPVKPEQPSKEENNDNNQPSD</sequence>
<gene>
    <name evidence="3" type="ORF">JS528_00305</name>
</gene>
<keyword evidence="2" id="KW-0472">Membrane</keyword>
<name>A0ABS5ULS1_9BIFI</name>
<evidence type="ECO:0008006" key="5">
    <source>
        <dbReference type="Google" id="ProtNLM"/>
    </source>
</evidence>
<dbReference type="RefSeq" id="WP_214357116.1">
    <property type="nucleotide sequence ID" value="NZ_JAFEJS010000001.1"/>
</dbReference>
<feature type="transmembrane region" description="Helical" evidence="2">
    <location>
        <begin position="143"/>
        <end position="164"/>
    </location>
</feature>
<feature type="compositionally biased region" description="Low complexity" evidence="1">
    <location>
        <begin position="501"/>
        <end position="510"/>
    </location>
</feature>
<feature type="transmembrane region" description="Helical" evidence="2">
    <location>
        <begin position="102"/>
        <end position="123"/>
    </location>
</feature>
<feature type="transmembrane region" description="Helical" evidence="2">
    <location>
        <begin position="223"/>
        <end position="246"/>
    </location>
</feature>
<feature type="compositionally biased region" description="Basic and acidic residues" evidence="1">
    <location>
        <begin position="515"/>
        <end position="525"/>
    </location>
</feature>
<evidence type="ECO:0000313" key="3">
    <source>
        <dbReference type="EMBL" id="MBT1171823.1"/>
    </source>
</evidence>
<feature type="transmembrane region" description="Helical" evidence="2">
    <location>
        <begin position="383"/>
        <end position="409"/>
    </location>
</feature>
<feature type="transmembrane region" description="Helical" evidence="2">
    <location>
        <begin position="288"/>
        <end position="308"/>
    </location>
</feature>
<keyword evidence="2" id="KW-1133">Transmembrane helix</keyword>
<comment type="caution">
    <text evidence="3">The sequence shown here is derived from an EMBL/GenBank/DDBJ whole genome shotgun (WGS) entry which is preliminary data.</text>
</comment>
<evidence type="ECO:0000313" key="4">
    <source>
        <dbReference type="Proteomes" id="UP000773064"/>
    </source>
</evidence>
<keyword evidence="4" id="KW-1185">Reference proteome</keyword>
<feature type="transmembrane region" description="Helical" evidence="2">
    <location>
        <begin position="258"/>
        <end position="276"/>
    </location>
</feature>
<protein>
    <recommendedName>
        <fullName evidence="5">Lipoprotein</fullName>
    </recommendedName>
</protein>
<feature type="compositionally biased region" description="Basic and acidic residues" evidence="1">
    <location>
        <begin position="424"/>
        <end position="435"/>
    </location>
</feature>
<feature type="region of interest" description="Disordered" evidence="1">
    <location>
        <begin position="416"/>
        <end position="533"/>
    </location>
</feature>
<feature type="transmembrane region" description="Helical" evidence="2">
    <location>
        <begin position="60"/>
        <end position="90"/>
    </location>
</feature>
<dbReference type="PROSITE" id="PS51257">
    <property type="entry name" value="PROKAR_LIPOPROTEIN"/>
    <property type="match status" value="1"/>
</dbReference>
<dbReference type="Proteomes" id="UP000773064">
    <property type="component" value="Unassembled WGS sequence"/>
</dbReference>
<feature type="transmembrane region" description="Helical" evidence="2">
    <location>
        <begin position="12"/>
        <end position="40"/>
    </location>
</feature>
<dbReference type="EMBL" id="JAFEJS010000001">
    <property type="protein sequence ID" value="MBT1171823.1"/>
    <property type="molecule type" value="Genomic_DNA"/>
</dbReference>